<gene>
    <name evidence="3" type="ORF">H9Q78_11970</name>
</gene>
<reference evidence="3 4" key="1">
    <citation type="submission" date="2020-08" db="EMBL/GenBank/DDBJ databases">
        <authorList>
            <person name="Liu C."/>
            <person name="Sun Q."/>
        </authorList>
    </citation>
    <scope>NUCLEOTIDE SEQUENCE [LARGE SCALE GENOMIC DNA]</scope>
    <source>
        <strain evidence="3 4">NSJ-38</strain>
    </source>
</reference>
<dbReference type="EMBL" id="CP060634">
    <property type="protein sequence ID" value="QNM05150.1"/>
    <property type="molecule type" value="Genomic_DNA"/>
</dbReference>
<evidence type="ECO:0008006" key="5">
    <source>
        <dbReference type="Google" id="ProtNLM"/>
    </source>
</evidence>
<dbReference type="KEGG" id="qdo:H9Q78_11970"/>
<dbReference type="RefSeq" id="WP_249301958.1">
    <property type="nucleotide sequence ID" value="NZ_CP060634.1"/>
</dbReference>
<name>A0A7G9G2W8_9FIRM</name>
<evidence type="ECO:0000313" key="4">
    <source>
        <dbReference type="Proteomes" id="UP000515823"/>
    </source>
</evidence>
<feature type="signal peptide" evidence="2">
    <location>
        <begin position="1"/>
        <end position="19"/>
    </location>
</feature>
<feature type="region of interest" description="Disordered" evidence="1">
    <location>
        <begin position="24"/>
        <end position="48"/>
    </location>
</feature>
<sequence>MMRKTAVFLLCMVILVFSAACGSTRGKNRDNTAENGSQTEIDSAAREKDGTLGAQISNPFSDCDTIEEACRQVGFDITIPDKAAGYSEKKIQTASKEDMKMIQVFYMFSGEEKILIRKAVSSTDISGDFTDYEEEDVVSAGGRDVTLKGNDGTKFLAVWTDKDYSYSVHVSDGMESDSMMGLIELIN</sequence>
<dbReference type="PROSITE" id="PS51257">
    <property type="entry name" value="PROKAR_LIPOPROTEIN"/>
    <property type="match status" value="1"/>
</dbReference>
<feature type="chain" id="PRO_5028932532" description="DUF4367 domain-containing protein" evidence="2">
    <location>
        <begin position="20"/>
        <end position="187"/>
    </location>
</feature>
<keyword evidence="4" id="KW-1185">Reference proteome</keyword>
<keyword evidence="2" id="KW-0732">Signal</keyword>
<dbReference type="Proteomes" id="UP000515823">
    <property type="component" value="Chromosome"/>
</dbReference>
<proteinExistence type="predicted"/>
<evidence type="ECO:0000256" key="2">
    <source>
        <dbReference type="SAM" id="SignalP"/>
    </source>
</evidence>
<accession>A0A7G9G2W8</accession>
<organism evidence="3 4">
    <name type="scientific">Qiania dongpingensis</name>
    <dbReference type="NCBI Taxonomy" id="2763669"/>
    <lineage>
        <taxon>Bacteria</taxon>
        <taxon>Bacillati</taxon>
        <taxon>Bacillota</taxon>
        <taxon>Clostridia</taxon>
        <taxon>Lachnospirales</taxon>
        <taxon>Lachnospiraceae</taxon>
        <taxon>Qiania</taxon>
    </lineage>
</organism>
<evidence type="ECO:0000313" key="3">
    <source>
        <dbReference type="EMBL" id="QNM05150.1"/>
    </source>
</evidence>
<protein>
    <recommendedName>
        <fullName evidence="5">DUF4367 domain-containing protein</fullName>
    </recommendedName>
</protein>
<evidence type="ECO:0000256" key="1">
    <source>
        <dbReference type="SAM" id="MobiDB-lite"/>
    </source>
</evidence>
<dbReference type="AlphaFoldDB" id="A0A7G9G2W8"/>